<sequence>MLDQFFIPPLAVILATALLIYVLGWIWPGATRHDPAADAEAHAPIPFPGQPGGARHAQARRANRR</sequence>
<name>A0A495VMR3_9RHOO</name>
<dbReference type="Proteomes" id="UP000270626">
    <property type="component" value="Unassembled WGS sequence"/>
</dbReference>
<dbReference type="RefSeq" id="WP_121458901.1">
    <property type="nucleotide sequence ID" value="NZ_JAANMQ010000010.1"/>
</dbReference>
<evidence type="ECO:0000256" key="1">
    <source>
        <dbReference type="SAM" id="MobiDB-lite"/>
    </source>
</evidence>
<accession>A0A495VMR3</accession>
<proteinExistence type="predicted"/>
<evidence type="ECO:0000313" key="3">
    <source>
        <dbReference type="EMBL" id="RKT50666.1"/>
    </source>
</evidence>
<dbReference type="EMBL" id="RBXP01000017">
    <property type="protein sequence ID" value="RKT50666.1"/>
    <property type="molecule type" value="Genomic_DNA"/>
</dbReference>
<keyword evidence="2" id="KW-0472">Membrane</keyword>
<dbReference type="AlphaFoldDB" id="A0A495VMR3"/>
<protein>
    <submittedName>
        <fullName evidence="3">Uncharacterized protein</fullName>
    </submittedName>
</protein>
<evidence type="ECO:0000256" key="2">
    <source>
        <dbReference type="SAM" id="Phobius"/>
    </source>
</evidence>
<gene>
    <name evidence="3" type="ORF">DFR40_2586</name>
</gene>
<evidence type="ECO:0000313" key="4">
    <source>
        <dbReference type="Proteomes" id="UP000270626"/>
    </source>
</evidence>
<reference evidence="3 4" key="1">
    <citation type="submission" date="2018-10" db="EMBL/GenBank/DDBJ databases">
        <title>Genomic Encyclopedia of Type Strains, Phase IV (KMG-IV): sequencing the most valuable type-strain genomes for metagenomic binning, comparative biology and taxonomic classification.</title>
        <authorList>
            <person name="Goeker M."/>
        </authorList>
    </citation>
    <scope>NUCLEOTIDE SEQUENCE [LARGE SCALE GENOMIC DNA]</scope>
    <source>
        <strain evidence="3 4">DSM 23841</strain>
    </source>
</reference>
<feature type="transmembrane region" description="Helical" evidence="2">
    <location>
        <begin position="6"/>
        <end position="27"/>
    </location>
</feature>
<keyword evidence="2" id="KW-0812">Transmembrane</keyword>
<keyword evidence="4" id="KW-1185">Reference proteome</keyword>
<keyword evidence="2" id="KW-1133">Transmembrane helix</keyword>
<organism evidence="3 4">
    <name type="scientific">Azonexus fungiphilus</name>
    <dbReference type="NCBI Taxonomy" id="146940"/>
    <lineage>
        <taxon>Bacteria</taxon>
        <taxon>Pseudomonadati</taxon>
        <taxon>Pseudomonadota</taxon>
        <taxon>Betaproteobacteria</taxon>
        <taxon>Rhodocyclales</taxon>
        <taxon>Azonexaceae</taxon>
        <taxon>Azonexus</taxon>
    </lineage>
</organism>
<comment type="caution">
    <text evidence="3">The sequence shown here is derived from an EMBL/GenBank/DDBJ whole genome shotgun (WGS) entry which is preliminary data.</text>
</comment>
<feature type="region of interest" description="Disordered" evidence="1">
    <location>
        <begin position="37"/>
        <end position="65"/>
    </location>
</feature>